<dbReference type="OrthoDB" id="2585512at2759"/>
<evidence type="ECO:0000313" key="3">
    <source>
        <dbReference type="Proteomes" id="UP000193920"/>
    </source>
</evidence>
<dbReference type="SUPFAM" id="SSF52047">
    <property type="entry name" value="RNI-like"/>
    <property type="match status" value="1"/>
</dbReference>
<gene>
    <name evidence="2" type="ORF">LY90DRAFT_513949</name>
</gene>
<accession>A0A1Y2AU31</accession>
<reference evidence="2 3" key="1">
    <citation type="submission" date="2016-08" db="EMBL/GenBank/DDBJ databases">
        <title>A Parts List for Fungal Cellulosomes Revealed by Comparative Genomics.</title>
        <authorList>
            <consortium name="DOE Joint Genome Institute"/>
            <person name="Haitjema C.H."/>
            <person name="Gilmore S.P."/>
            <person name="Henske J.K."/>
            <person name="Solomon K.V."/>
            <person name="De Groot R."/>
            <person name="Kuo A."/>
            <person name="Mondo S.J."/>
            <person name="Salamov A.A."/>
            <person name="Labutti K."/>
            <person name="Zhao Z."/>
            <person name="Chiniquy J."/>
            <person name="Barry K."/>
            <person name="Brewer H.M."/>
            <person name="Purvine S.O."/>
            <person name="Wright A.T."/>
            <person name="Boxma B."/>
            <person name="Van Alen T."/>
            <person name="Hackstein J.H."/>
            <person name="Baker S.E."/>
            <person name="Grigoriev I.V."/>
            <person name="O'Malley M.A."/>
        </authorList>
    </citation>
    <scope>NUCLEOTIDE SEQUENCE [LARGE SCALE GENOMIC DNA]</scope>
    <source>
        <strain evidence="2 3">G1</strain>
    </source>
</reference>
<keyword evidence="1" id="KW-0732">Signal</keyword>
<dbReference type="AlphaFoldDB" id="A0A1Y2AU31"/>
<organism evidence="2 3">
    <name type="scientific">Neocallimastix californiae</name>
    <dbReference type="NCBI Taxonomy" id="1754190"/>
    <lineage>
        <taxon>Eukaryota</taxon>
        <taxon>Fungi</taxon>
        <taxon>Fungi incertae sedis</taxon>
        <taxon>Chytridiomycota</taxon>
        <taxon>Chytridiomycota incertae sedis</taxon>
        <taxon>Neocallimastigomycetes</taxon>
        <taxon>Neocallimastigales</taxon>
        <taxon>Neocallimastigaceae</taxon>
        <taxon>Neocallimastix</taxon>
    </lineage>
</organism>
<dbReference type="Gene3D" id="3.80.10.10">
    <property type="entry name" value="Ribonuclease Inhibitor"/>
    <property type="match status" value="1"/>
</dbReference>
<dbReference type="EMBL" id="MCOG01000206">
    <property type="protein sequence ID" value="ORY25986.1"/>
    <property type="molecule type" value="Genomic_DNA"/>
</dbReference>
<evidence type="ECO:0008006" key="4">
    <source>
        <dbReference type="Google" id="ProtNLM"/>
    </source>
</evidence>
<feature type="signal peptide" evidence="1">
    <location>
        <begin position="1"/>
        <end position="21"/>
    </location>
</feature>
<protein>
    <recommendedName>
        <fullName evidence="4">RNI-like protein</fullName>
    </recommendedName>
</protein>
<proteinExistence type="predicted"/>
<feature type="chain" id="PRO_5012350042" description="RNI-like protein" evidence="1">
    <location>
        <begin position="22"/>
        <end position="312"/>
    </location>
</feature>
<keyword evidence="3" id="KW-1185">Reference proteome</keyword>
<comment type="caution">
    <text evidence="2">The sequence shown here is derived from an EMBL/GenBank/DDBJ whole genome shotgun (WGS) entry which is preliminary data.</text>
</comment>
<dbReference type="InterPro" id="IPR032675">
    <property type="entry name" value="LRR_dom_sf"/>
</dbReference>
<evidence type="ECO:0000313" key="2">
    <source>
        <dbReference type="EMBL" id="ORY25986.1"/>
    </source>
</evidence>
<dbReference type="STRING" id="1754190.A0A1Y2AU31"/>
<name>A0A1Y2AU31_9FUNG</name>
<sequence length="312" mass="35877">MKFISKTLSVFILSSALLVNAQNECDELKNDLGDKVEIIECKNDDEGKISLLKINDFGMEEEDFKKVQSYKTISDFSYTLSNGKVNEKSGYPTSIDYLTNLKNLENLEKLYIGYNTYTMNCDPNYSSYPECYTYFSAPIGKNTFKDLKNLRELSLYRIDLHQDNINEISTLNNLKSLNTESSIFKKISDSKALNNLDNMNSFTYKASVVGESITILPMELLNNIKSLKKLNIQLYSNFHGAASFLHDELNLEFTEKSNIENLYLHGIRIKDNTVDEILKLNNIKELKFDTCIFDLNDEEYTKLENLGNRCPM</sequence>
<dbReference type="Proteomes" id="UP000193920">
    <property type="component" value="Unassembled WGS sequence"/>
</dbReference>
<evidence type="ECO:0000256" key="1">
    <source>
        <dbReference type="SAM" id="SignalP"/>
    </source>
</evidence>